<keyword evidence="6" id="KW-0175">Coiled coil</keyword>
<evidence type="ECO:0000256" key="2">
    <source>
        <dbReference type="ARBA" id="ARBA00005433"/>
    </source>
</evidence>
<evidence type="ECO:0000313" key="8">
    <source>
        <dbReference type="Proteomes" id="UP001150925"/>
    </source>
</evidence>
<evidence type="ECO:0000256" key="6">
    <source>
        <dbReference type="SAM" id="Coils"/>
    </source>
</evidence>
<evidence type="ECO:0000256" key="3">
    <source>
        <dbReference type="ARBA" id="ARBA00022295"/>
    </source>
</evidence>
<organism evidence="7 8">
    <name type="scientific">Dispira parvispora</name>
    <dbReference type="NCBI Taxonomy" id="1520584"/>
    <lineage>
        <taxon>Eukaryota</taxon>
        <taxon>Fungi</taxon>
        <taxon>Fungi incertae sedis</taxon>
        <taxon>Zoopagomycota</taxon>
        <taxon>Kickxellomycotina</taxon>
        <taxon>Dimargaritomycetes</taxon>
        <taxon>Dimargaritales</taxon>
        <taxon>Dimargaritaceae</taxon>
        <taxon>Dispira</taxon>
    </lineage>
</organism>
<dbReference type="EMBL" id="JANBPY010000093">
    <property type="protein sequence ID" value="KAJ1969115.1"/>
    <property type="molecule type" value="Genomic_DNA"/>
</dbReference>
<keyword evidence="8" id="KW-1185">Reference proteome</keyword>
<feature type="coiled-coil region" evidence="6">
    <location>
        <begin position="58"/>
        <end position="85"/>
    </location>
</feature>
<comment type="subcellular location">
    <subcellularLocation>
        <location evidence="1">Lysosome membrane</location>
    </subcellularLocation>
</comment>
<evidence type="ECO:0000256" key="1">
    <source>
        <dbReference type="ARBA" id="ARBA00004656"/>
    </source>
</evidence>
<dbReference type="Proteomes" id="UP001150925">
    <property type="component" value="Unassembled WGS sequence"/>
</dbReference>
<name>A0A9W8E987_9FUNG</name>
<dbReference type="Pfam" id="PF16088">
    <property type="entry name" value="BORCS7"/>
    <property type="match status" value="1"/>
</dbReference>
<keyword evidence="5" id="KW-0458">Lysosome</keyword>
<evidence type="ECO:0000256" key="5">
    <source>
        <dbReference type="ARBA" id="ARBA00023228"/>
    </source>
</evidence>
<dbReference type="OrthoDB" id="10314311at2759"/>
<accession>A0A9W8E987</accession>
<sequence>MPRPIQPPEALQAKLSLLSDVALGDLSGLLEEMVSSSDTSVKLGQCAKHQSVTTDSALKQTTQSLDRMRELLQQIRDQSTALTKTMQASLPAIQDQLTPKWTVQSSSLTPGHR</sequence>
<protein>
    <recommendedName>
        <fullName evidence="3">BLOC-1-related complex subunit 7</fullName>
    </recommendedName>
</protein>
<gene>
    <name evidence="7" type="ORF">IWQ62_000830</name>
</gene>
<proteinExistence type="inferred from homology"/>
<reference evidence="7" key="1">
    <citation type="submission" date="2022-07" db="EMBL/GenBank/DDBJ databases">
        <title>Phylogenomic reconstructions and comparative analyses of Kickxellomycotina fungi.</title>
        <authorList>
            <person name="Reynolds N.K."/>
            <person name="Stajich J.E."/>
            <person name="Barry K."/>
            <person name="Grigoriev I.V."/>
            <person name="Crous P."/>
            <person name="Smith M.E."/>
        </authorList>
    </citation>
    <scope>NUCLEOTIDE SEQUENCE</scope>
    <source>
        <strain evidence="7">RSA 1196</strain>
    </source>
</reference>
<evidence type="ECO:0000256" key="4">
    <source>
        <dbReference type="ARBA" id="ARBA00023136"/>
    </source>
</evidence>
<evidence type="ECO:0000313" key="7">
    <source>
        <dbReference type="EMBL" id="KAJ1969115.1"/>
    </source>
</evidence>
<dbReference type="AlphaFoldDB" id="A0A9W8E987"/>
<dbReference type="InterPro" id="IPR032143">
    <property type="entry name" value="BORCS7"/>
</dbReference>
<comment type="similarity">
    <text evidence="2">Belongs to the BORCS7 family.</text>
</comment>
<keyword evidence="4" id="KW-0472">Membrane</keyword>
<comment type="caution">
    <text evidence="7">The sequence shown here is derived from an EMBL/GenBank/DDBJ whole genome shotgun (WGS) entry which is preliminary data.</text>
</comment>